<sequence length="278" mass="31836">MEGRPFGHEVDRSDPRRPAALCKIVFLLSNVYFCARPGRSKIFNPQEEPIHDQSSPINRGSFGATNTTIEIQHNKIHSSKHISSSLLKIVVIFASQLLNLVSYKTVLVDNEWKDEISVSNVNDVLSIIKSDYEKAYFVTGVFTSAIYTEDCTFEDPTIKFQGRELYARNLRLLLPFFDNPSIHLKEIEKENQAWFPIASWRLRTYLKLPWKPLISIDGRTIYDLDEEFRVVRHAESWNISALGAIVRYLHLLTKVIAGGIFSEYSDRCAPREGKTIVA</sequence>
<evidence type="ECO:0000313" key="1">
    <source>
        <dbReference type="EMBL" id="KAK6143224.1"/>
    </source>
</evidence>
<accession>A0ABR0WAW8</accession>
<dbReference type="SUPFAM" id="SSF54427">
    <property type="entry name" value="NTF2-like"/>
    <property type="match status" value="1"/>
</dbReference>
<dbReference type="InterPro" id="IPR018790">
    <property type="entry name" value="DUF2358"/>
</dbReference>
<evidence type="ECO:0000313" key="2">
    <source>
        <dbReference type="Proteomes" id="UP001318860"/>
    </source>
</evidence>
<comment type="caution">
    <text evidence="1">The sequence shown here is derived from an EMBL/GenBank/DDBJ whole genome shotgun (WGS) entry which is preliminary data.</text>
</comment>
<name>A0ABR0WAW8_REHGL</name>
<dbReference type="PANTHER" id="PTHR34123">
    <property type="entry name" value="OS04G0578200 PROTEIN"/>
    <property type="match status" value="1"/>
</dbReference>
<dbReference type="InterPro" id="IPR032710">
    <property type="entry name" value="NTF2-like_dom_sf"/>
</dbReference>
<keyword evidence="2" id="KW-1185">Reference proteome</keyword>
<protein>
    <submittedName>
        <fullName evidence="1">Uncharacterized protein</fullName>
    </submittedName>
</protein>
<organism evidence="1 2">
    <name type="scientific">Rehmannia glutinosa</name>
    <name type="common">Chinese foxglove</name>
    <dbReference type="NCBI Taxonomy" id="99300"/>
    <lineage>
        <taxon>Eukaryota</taxon>
        <taxon>Viridiplantae</taxon>
        <taxon>Streptophyta</taxon>
        <taxon>Embryophyta</taxon>
        <taxon>Tracheophyta</taxon>
        <taxon>Spermatophyta</taxon>
        <taxon>Magnoliopsida</taxon>
        <taxon>eudicotyledons</taxon>
        <taxon>Gunneridae</taxon>
        <taxon>Pentapetalae</taxon>
        <taxon>asterids</taxon>
        <taxon>lamiids</taxon>
        <taxon>Lamiales</taxon>
        <taxon>Orobanchaceae</taxon>
        <taxon>Rehmannieae</taxon>
        <taxon>Rehmannia</taxon>
    </lineage>
</organism>
<dbReference type="Proteomes" id="UP001318860">
    <property type="component" value="Unassembled WGS sequence"/>
</dbReference>
<proteinExistence type="predicted"/>
<dbReference type="EMBL" id="JABTTQ020000013">
    <property type="protein sequence ID" value="KAK6143224.1"/>
    <property type="molecule type" value="Genomic_DNA"/>
</dbReference>
<gene>
    <name evidence="1" type="ORF">DH2020_023572</name>
</gene>
<dbReference type="Pfam" id="PF10184">
    <property type="entry name" value="DUF2358"/>
    <property type="match status" value="1"/>
</dbReference>
<dbReference type="PANTHER" id="PTHR34123:SF4">
    <property type="entry name" value="PHOSPHORIBOSYLTRANSFERASE-LIKE PROTEIN, PUTATIVE (DUF2358)-RELATED"/>
    <property type="match status" value="1"/>
</dbReference>
<reference evidence="1 2" key="1">
    <citation type="journal article" date="2021" name="Comput. Struct. Biotechnol. J.">
        <title>De novo genome assembly of the potent medicinal plant Rehmannia glutinosa using nanopore technology.</title>
        <authorList>
            <person name="Ma L."/>
            <person name="Dong C."/>
            <person name="Song C."/>
            <person name="Wang X."/>
            <person name="Zheng X."/>
            <person name="Niu Y."/>
            <person name="Chen S."/>
            <person name="Feng W."/>
        </authorList>
    </citation>
    <scope>NUCLEOTIDE SEQUENCE [LARGE SCALE GENOMIC DNA]</scope>
    <source>
        <strain evidence="1">DH-2019</strain>
    </source>
</reference>